<sequence>MVWVIEISRQAEKFLKQHHLSDNFVVEPIRKAIQKLRGGTVAIDIKRLSGKWDGYLRVRVGKNRIIFSINSEKQTVLVEVVDNRGSAYR</sequence>
<accession>A0A1G2TES3</accession>
<protein>
    <recommendedName>
        <fullName evidence="4">Plasmid stabilization protein</fullName>
    </recommendedName>
</protein>
<dbReference type="EMBL" id="MHVR01000023">
    <property type="protein sequence ID" value="OHA95548.1"/>
    <property type="molecule type" value="Genomic_DNA"/>
</dbReference>
<evidence type="ECO:0000313" key="2">
    <source>
        <dbReference type="EMBL" id="OHA95548.1"/>
    </source>
</evidence>
<dbReference type="PANTHER" id="PTHR38813">
    <property type="match status" value="1"/>
</dbReference>
<comment type="caution">
    <text evidence="2">The sequence shown here is derived from an EMBL/GenBank/DDBJ whole genome shotgun (WGS) entry which is preliminary data.</text>
</comment>
<evidence type="ECO:0000313" key="3">
    <source>
        <dbReference type="Proteomes" id="UP000178175"/>
    </source>
</evidence>
<dbReference type="InterPro" id="IPR007712">
    <property type="entry name" value="RelE/ParE_toxin"/>
</dbReference>
<dbReference type="Proteomes" id="UP000178175">
    <property type="component" value="Unassembled WGS sequence"/>
</dbReference>
<evidence type="ECO:0000256" key="1">
    <source>
        <dbReference type="ARBA" id="ARBA00022649"/>
    </source>
</evidence>
<dbReference type="AlphaFoldDB" id="A0A1G2TES3"/>
<gene>
    <name evidence="2" type="ORF">A3C70_00790</name>
</gene>
<dbReference type="Pfam" id="PF05016">
    <property type="entry name" value="ParE_toxin"/>
    <property type="match status" value="1"/>
</dbReference>
<dbReference type="PANTHER" id="PTHR38813:SF1">
    <property type="entry name" value="TOXIN RELE1-RELATED"/>
    <property type="match status" value="1"/>
</dbReference>
<dbReference type="Gene3D" id="3.30.2310.20">
    <property type="entry name" value="RelE-like"/>
    <property type="match status" value="1"/>
</dbReference>
<organism evidence="2 3">
    <name type="scientific">Candidatus Zambryskibacteria bacterium RIFCSPHIGHO2_02_FULL_43_14</name>
    <dbReference type="NCBI Taxonomy" id="1802748"/>
    <lineage>
        <taxon>Bacteria</taxon>
        <taxon>Candidatus Zambryskiibacteriota</taxon>
    </lineage>
</organism>
<keyword evidence="1" id="KW-1277">Toxin-antitoxin system</keyword>
<dbReference type="InterPro" id="IPR035093">
    <property type="entry name" value="RelE/ParE_toxin_dom_sf"/>
</dbReference>
<reference evidence="2 3" key="1">
    <citation type="journal article" date="2016" name="Nat. Commun.">
        <title>Thousands of microbial genomes shed light on interconnected biogeochemical processes in an aquifer system.</title>
        <authorList>
            <person name="Anantharaman K."/>
            <person name="Brown C.T."/>
            <person name="Hug L.A."/>
            <person name="Sharon I."/>
            <person name="Castelle C.J."/>
            <person name="Probst A.J."/>
            <person name="Thomas B.C."/>
            <person name="Singh A."/>
            <person name="Wilkins M.J."/>
            <person name="Karaoz U."/>
            <person name="Brodie E.L."/>
            <person name="Williams K.H."/>
            <person name="Hubbard S.S."/>
            <person name="Banfield J.F."/>
        </authorList>
    </citation>
    <scope>NUCLEOTIDE SEQUENCE [LARGE SCALE GENOMIC DNA]</scope>
</reference>
<dbReference type="SUPFAM" id="SSF143011">
    <property type="entry name" value="RelE-like"/>
    <property type="match status" value="1"/>
</dbReference>
<name>A0A1G2TES3_9BACT</name>
<dbReference type="InterPro" id="IPR052747">
    <property type="entry name" value="TA_system_RelE_toxin"/>
</dbReference>
<evidence type="ECO:0008006" key="4">
    <source>
        <dbReference type="Google" id="ProtNLM"/>
    </source>
</evidence>
<proteinExistence type="predicted"/>